<feature type="domain" description="Amidohydrolase-related" evidence="1">
    <location>
        <begin position="2"/>
        <end position="56"/>
    </location>
</feature>
<sequence>MLGLRAGAIERGAEADIVLLDARRPWCKPAFNLAASIVYSASSGDVDTVIVRGKPVIIGGRHVALDEERALLQAEVAAMNFLEKILDEHPELESVLPARSEKEI</sequence>
<comment type="caution">
    <text evidence="2">The sequence shown here is derived from an EMBL/GenBank/DDBJ whole genome shotgun (WGS) entry which is preliminary data.</text>
</comment>
<gene>
    <name evidence="2" type="ORF">ENU21_01970</name>
</gene>
<accession>A0A7C4H7E9</accession>
<proteinExistence type="predicted"/>
<name>A0A7C4H7E9_THEPE</name>
<dbReference type="InterPro" id="IPR006680">
    <property type="entry name" value="Amidohydro-rel"/>
</dbReference>
<evidence type="ECO:0000259" key="1">
    <source>
        <dbReference type="Pfam" id="PF01979"/>
    </source>
</evidence>
<dbReference type="SUPFAM" id="SSF51338">
    <property type="entry name" value="Composite domain of metallo-dependent hydrolases"/>
    <property type="match status" value="1"/>
</dbReference>
<evidence type="ECO:0000313" key="2">
    <source>
        <dbReference type="EMBL" id="HGM46507.1"/>
    </source>
</evidence>
<dbReference type="Gene3D" id="2.30.40.10">
    <property type="entry name" value="Urease, subunit C, domain 1"/>
    <property type="match status" value="1"/>
</dbReference>
<dbReference type="GO" id="GO:0016810">
    <property type="term" value="F:hydrolase activity, acting on carbon-nitrogen (but not peptide) bonds"/>
    <property type="evidence" value="ECO:0007669"/>
    <property type="project" value="InterPro"/>
</dbReference>
<dbReference type="AlphaFoldDB" id="A0A7C4H7E9"/>
<dbReference type="Pfam" id="PF01979">
    <property type="entry name" value="Amidohydro_1"/>
    <property type="match status" value="1"/>
</dbReference>
<dbReference type="EMBL" id="DTBQ01000058">
    <property type="protein sequence ID" value="HGM46507.1"/>
    <property type="molecule type" value="Genomic_DNA"/>
</dbReference>
<reference evidence="2" key="1">
    <citation type="journal article" date="2020" name="mSystems">
        <title>Genome- and Community-Level Interaction Insights into Carbon Utilization and Element Cycling Functions of Hydrothermarchaeota in Hydrothermal Sediment.</title>
        <authorList>
            <person name="Zhou Z."/>
            <person name="Liu Y."/>
            <person name="Xu W."/>
            <person name="Pan J."/>
            <person name="Luo Z.H."/>
            <person name="Li M."/>
        </authorList>
    </citation>
    <scope>NUCLEOTIDE SEQUENCE</scope>
    <source>
        <strain evidence="2">SpSt-649</strain>
    </source>
</reference>
<organism evidence="2">
    <name type="scientific">Thermofilum pendens</name>
    <dbReference type="NCBI Taxonomy" id="2269"/>
    <lineage>
        <taxon>Archaea</taxon>
        <taxon>Thermoproteota</taxon>
        <taxon>Thermoprotei</taxon>
        <taxon>Thermofilales</taxon>
        <taxon>Thermofilaceae</taxon>
        <taxon>Thermofilum</taxon>
    </lineage>
</organism>
<protein>
    <recommendedName>
        <fullName evidence="1">Amidohydrolase-related domain-containing protein</fullName>
    </recommendedName>
</protein>
<dbReference type="InterPro" id="IPR011059">
    <property type="entry name" value="Metal-dep_hydrolase_composite"/>
</dbReference>